<accession>A0A2T4UME5</accession>
<evidence type="ECO:0000313" key="2">
    <source>
        <dbReference type="EMBL" id="PTL60398.1"/>
    </source>
</evidence>
<name>A0A2T4UME5_9ACTN</name>
<protein>
    <recommendedName>
        <fullName evidence="1">Cyclic nucleotide-binding domain-containing protein</fullName>
    </recommendedName>
</protein>
<evidence type="ECO:0000313" key="3">
    <source>
        <dbReference type="Proteomes" id="UP000240739"/>
    </source>
</evidence>
<dbReference type="SMART" id="SM00100">
    <property type="entry name" value="cNMP"/>
    <property type="match status" value="2"/>
</dbReference>
<proteinExistence type="predicted"/>
<dbReference type="CDD" id="cd00038">
    <property type="entry name" value="CAP_ED"/>
    <property type="match status" value="2"/>
</dbReference>
<comment type="caution">
    <text evidence="2">The sequence shown here is derived from an EMBL/GenBank/DDBJ whole genome shotgun (WGS) entry which is preliminary data.</text>
</comment>
<dbReference type="EMBL" id="PYYB01000001">
    <property type="protein sequence ID" value="PTL60398.1"/>
    <property type="molecule type" value="Genomic_DNA"/>
</dbReference>
<dbReference type="Proteomes" id="UP000240739">
    <property type="component" value="Unassembled WGS sequence"/>
</dbReference>
<keyword evidence="3" id="KW-1185">Reference proteome</keyword>
<feature type="domain" description="Cyclic nucleotide-binding" evidence="1">
    <location>
        <begin position="185"/>
        <end position="287"/>
    </location>
</feature>
<dbReference type="InterPro" id="IPR014710">
    <property type="entry name" value="RmlC-like_jellyroll"/>
</dbReference>
<evidence type="ECO:0000259" key="1">
    <source>
        <dbReference type="PROSITE" id="PS50042"/>
    </source>
</evidence>
<dbReference type="RefSeq" id="WP_107569043.1">
    <property type="nucleotide sequence ID" value="NZ_PYYB01000001.1"/>
</dbReference>
<dbReference type="Gene3D" id="2.60.120.10">
    <property type="entry name" value="Jelly Rolls"/>
    <property type="match status" value="2"/>
</dbReference>
<organism evidence="2 3">
    <name type="scientific">Paraconexibacter algicola</name>
    <dbReference type="NCBI Taxonomy" id="2133960"/>
    <lineage>
        <taxon>Bacteria</taxon>
        <taxon>Bacillati</taxon>
        <taxon>Actinomycetota</taxon>
        <taxon>Thermoleophilia</taxon>
        <taxon>Solirubrobacterales</taxon>
        <taxon>Paraconexibacteraceae</taxon>
        <taxon>Paraconexibacter</taxon>
    </lineage>
</organism>
<dbReference type="PROSITE" id="PS50042">
    <property type="entry name" value="CNMP_BINDING_3"/>
    <property type="match status" value="2"/>
</dbReference>
<dbReference type="AlphaFoldDB" id="A0A2T4UME5"/>
<sequence length="323" mass="34449">MSGLVQERMASLRDDVPSFADMGDEEAAVVAALVRPFSAPAGQLLLRQGAAAGDLHVLRSGRVEISYRSAGGARVAVGEVGPGGVLGETSLIGRRRRFADAIALEDVEGWVLHGGAFEQLRTDVRPGAVAFTRRIGDVAVRRLRERYAALQLAAGGPSYPEPQDVALPSPTAPESAEYLRGLLCFRSFADPGMVADLCDGLRRTELARGTTLIPHDHVPAHLLLVVRGAVEVSVRGGEGAQRVRLAGPGRFVGHNGVLDDGPSPVMCRARERVVLLGLPRELVRAALDSPEPRDRALTRAVHEDVVRAQAQAERPMARTAVRS</sequence>
<dbReference type="PANTHER" id="PTHR24567">
    <property type="entry name" value="CRP FAMILY TRANSCRIPTIONAL REGULATORY PROTEIN"/>
    <property type="match status" value="1"/>
</dbReference>
<dbReference type="GO" id="GO:0003700">
    <property type="term" value="F:DNA-binding transcription factor activity"/>
    <property type="evidence" value="ECO:0007669"/>
    <property type="project" value="TreeGrafter"/>
</dbReference>
<dbReference type="SUPFAM" id="SSF51206">
    <property type="entry name" value="cAMP-binding domain-like"/>
    <property type="match status" value="2"/>
</dbReference>
<reference evidence="2 3" key="1">
    <citation type="submission" date="2018-03" db="EMBL/GenBank/DDBJ databases">
        <title>Aquarubrobacter algicola gen. nov., sp. nov., a novel actinobacterium isolated from shallow eutrophic lake during the end of cyanobacterial harmful algal blooms.</title>
        <authorList>
            <person name="Chun S.J."/>
        </authorList>
    </citation>
    <scope>NUCLEOTIDE SEQUENCE [LARGE SCALE GENOMIC DNA]</scope>
    <source>
        <strain evidence="2 3">Seoho-28</strain>
    </source>
</reference>
<dbReference type="PANTHER" id="PTHR24567:SF74">
    <property type="entry name" value="HTH-TYPE TRANSCRIPTIONAL REGULATOR ARCR"/>
    <property type="match status" value="1"/>
</dbReference>
<dbReference type="Pfam" id="PF00027">
    <property type="entry name" value="cNMP_binding"/>
    <property type="match status" value="2"/>
</dbReference>
<dbReference type="InterPro" id="IPR050397">
    <property type="entry name" value="Env_Response_Regulators"/>
</dbReference>
<feature type="domain" description="Cyclic nucleotide-binding" evidence="1">
    <location>
        <begin position="18"/>
        <end position="120"/>
    </location>
</feature>
<dbReference type="GO" id="GO:0005829">
    <property type="term" value="C:cytosol"/>
    <property type="evidence" value="ECO:0007669"/>
    <property type="project" value="TreeGrafter"/>
</dbReference>
<dbReference type="InterPro" id="IPR000595">
    <property type="entry name" value="cNMP-bd_dom"/>
</dbReference>
<gene>
    <name evidence="2" type="ORF">C7Y72_12480</name>
</gene>
<dbReference type="InterPro" id="IPR018490">
    <property type="entry name" value="cNMP-bd_dom_sf"/>
</dbReference>